<dbReference type="InterPro" id="IPR035986">
    <property type="entry name" value="PKD_dom_sf"/>
</dbReference>
<reference evidence="1" key="1">
    <citation type="submission" date="2019-08" db="EMBL/GenBank/DDBJ databases">
        <authorList>
            <person name="Kucharzyk K."/>
            <person name="Murdoch R.W."/>
            <person name="Higgins S."/>
            <person name="Loffler F."/>
        </authorList>
    </citation>
    <scope>NUCLEOTIDE SEQUENCE</scope>
</reference>
<name>A0A644VXK6_9ZZZZ</name>
<dbReference type="SUPFAM" id="SSF49299">
    <property type="entry name" value="PKD domain"/>
    <property type="match status" value="1"/>
</dbReference>
<dbReference type="EMBL" id="VSSQ01000497">
    <property type="protein sequence ID" value="MPL96149.1"/>
    <property type="molecule type" value="Genomic_DNA"/>
</dbReference>
<dbReference type="NCBIfam" id="TIGR04131">
    <property type="entry name" value="Bac_Flav_CTERM"/>
    <property type="match status" value="1"/>
</dbReference>
<dbReference type="SUPFAM" id="SSF63829">
    <property type="entry name" value="Calcium-dependent phosphotriesterase"/>
    <property type="match status" value="1"/>
</dbReference>
<proteinExistence type="predicted"/>
<dbReference type="Pfam" id="PF13585">
    <property type="entry name" value="CHU_C"/>
    <property type="match status" value="1"/>
</dbReference>
<protein>
    <recommendedName>
        <fullName evidence="2">PKD domain-containing protein</fullName>
    </recommendedName>
</protein>
<dbReference type="AlphaFoldDB" id="A0A644VXK6"/>
<gene>
    <name evidence="1" type="ORF">SDC9_42324</name>
</gene>
<dbReference type="CDD" id="cd00146">
    <property type="entry name" value="PKD"/>
    <property type="match status" value="1"/>
</dbReference>
<dbReference type="InterPro" id="IPR013783">
    <property type="entry name" value="Ig-like_fold"/>
</dbReference>
<organism evidence="1">
    <name type="scientific">bioreactor metagenome</name>
    <dbReference type="NCBI Taxonomy" id="1076179"/>
    <lineage>
        <taxon>unclassified sequences</taxon>
        <taxon>metagenomes</taxon>
        <taxon>ecological metagenomes</taxon>
    </lineage>
</organism>
<dbReference type="Gene3D" id="2.60.40.10">
    <property type="entry name" value="Immunoglobulins"/>
    <property type="match status" value="2"/>
</dbReference>
<dbReference type="InterPro" id="IPR026341">
    <property type="entry name" value="T9SS_type_B"/>
</dbReference>
<comment type="caution">
    <text evidence="1">The sequence shown here is derived from an EMBL/GenBank/DDBJ whole genome shotgun (WGS) entry which is preliminary data.</text>
</comment>
<accession>A0A644VXK6</accession>
<evidence type="ECO:0008006" key="2">
    <source>
        <dbReference type="Google" id="ProtNLM"/>
    </source>
</evidence>
<sequence>MKISPDGQLIGSGVYNGIADFFELLRFNNTTGLITDEFYFSIDPINAFGIEFSSENSKMYLTGIGTILQYDLKAGDTQAILNSQISVSPIIYSAGALQLGPDGKIYCAHPGNYLGVINNPNEAGMACNFNPQGVFLESGYCSVGLPSFIQSYLNDPVYATTQHCAGQPTQFNITNTNGIDSVYWKFKDFGNMPNDTSTQLSPAYTFSGPGTYYPELTVYSGLLHKTVKDTVVIYPLPTPQLGSDTLFCPNTPINLTLNAGSGVQYSWNNNFPTADSTLVVNATGIYLVRVTDKNGCIGRDTINVARYDDASVSVNPVITSSNCGQSNGAITGIEFTTPGHSVVIWLDAAGNQVGTGNNLLNVPAGAYYAEVTFGDNCSQEFGPYPITDNNATQITDVLPTHDHCNQGMGGLSVLPASGNPDDFLYSLNGGPYQANSGLFTGLGEGGYHISLKDAAGCISNVYTRLIENIPGPEIDCIATPETGSNNGIITVIADGENLTFQLEGYPPQTTNEFTGLSAGEYYVWVTDAFGCSTPDTVTVGSSPPGLLLLALAGTDRKCLNKPARSDIGISRVSEMTEMKATLYYDGSLLNCTNFNANGDVFPNIQSQLFASPPRVEIFWQSTVPVSSSDTLTLGTFIFETTQAGTADIHWEELSPVTYFLNASQDTIYPVFHPGIIEVFEIPKASINSNNQVCEEDSFTLLAEITGGADPMEYAWQMPTGSCQAALSFPITNAQPQDGGLYRFTVKDQNNCADTLVYNLEVVPKPNANFPTTTDTIYYEQQTQLQATPGYASYQWNTGDTTYFINITEEGDYSVLMQTAEGCTNLEKVTLINTWFPFNIPNAFTPNGDGLNDTFRPVTDYDRFSKFSMVIYNSWGQRIFETTRPAEGWDGKDAAAGVYVWVITYADYMGKVSTLKGSVTLVK</sequence>
<evidence type="ECO:0000313" key="1">
    <source>
        <dbReference type="EMBL" id="MPL96149.1"/>
    </source>
</evidence>